<dbReference type="InterPro" id="IPR029068">
    <property type="entry name" value="Glyas_Bleomycin-R_OHBP_Dase"/>
</dbReference>
<organism evidence="3 4">
    <name type="scientific">Saccharothrix coeruleofusca</name>
    <dbReference type="NCBI Taxonomy" id="33919"/>
    <lineage>
        <taxon>Bacteria</taxon>
        <taxon>Bacillati</taxon>
        <taxon>Actinomycetota</taxon>
        <taxon>Actinomycetes</taxon>
        <taxon>Pseudonocardiales</taxon>
        <taxon>Pseudonocardiaceae</taxon>
        <taxon>Saccharothrix</taxon>
    </lineage>
</organism>
<dbReference type="PANTHER" id="PTHR35908:SF1">
    <property type="entry name" value="CONSERVED PROTEIN"/>
    <property type="match status" value="1"/>
</dbReference>
<reference evidence="3" key="1">
    <citation type="journal article" date="2014" name="Int. J. Syst. Evol. Microbiol.">
        <title>Complete genome sequence of Corynebacterium casei LMG S-19264T (=DSM 44701T), isolated from a smear-ripened cheese.</title>
        <authorList>
            <consortium name="US DOE Joint Genome Institute (JGI-PGF)"/>
            <person name="Walter F."/>
            <person name="Albersmeier A."/>
            <person name="Kalinowski J."/>
            <person name="Ruckert C."/>
        </authorList>
    </citation>
    <scope>NUCLEOTIDE SEQUENCE</scope>
    <source>
        <strain evidence="3">JCM 3313</strain>
    </source>
</reference>
<evidence type="ECO:0000313" key="3">
    <source>
        <dbReference type="EMBL" id="GGP84973.1"/>
    </source>
</evidence>
<gene>
    <name evidence="2" type="ORF">GCM10010185_24600</name>
    <name evidence="3" type="ORF">GCM10010185_68520</name>
</gene>
<dbReference type="CDD" id="cd06587">
    <property type="entry name" value="VOC"/>
    <property type="match status" value="1"/>
</dbReference>
<dbReference type="EMBL" id="BMRG01000027">
    <property type="protein sequence ID" value="GGP84973.1"/>
    <property type="molecule type" value="Genomic_DNA"/>
</dbReference>
<keyword evidence="4" id="KW-1185">Reference proteome</keyword>
<evidence type="ECO:0000313" key="2">
    <source>
        <dbReference type="EMBL" id="GGP51652.1"/>
    </source>
</evidence>
<comment type="caution">
    <text evidence="3">The sequence shown here is derived from an EMBL/GenBank/DDBJ whole genome shotgun (WGS) entry which is preliminary data.</text>
</comment>
<accession>A0A918AXH2</accession>
<reference evidence="3" key="2">
    <citation type="submission" date="2020-09" db="EMBL/GenBank/DDBJ databases">
        <authorList>
            <person name="Sun Q."/>
            <person name="Ohkuma M."/>
        </authorList>
    </citation>
    <scope>NUCLEOTIDE SEQUENCE</scope>
    <source>
        <strain evidence="3">JCM 3313</strain>
    </source>
</reference>
<dbReference type="PANTHER" id="PTHR35908">
    <property type="entry name" value="HYPOTHETICAL FUSION PROTEIN"/>
    <property type="match status" value="1"/>
</dbReference>
<feature type="domain" description="VOC" evidence="1">
    <location>
        <begin position="6"/>
        <end position="122"/>
    </location>
</feature>
<proteinExistence type="predicted"/>
<evidence type="ECO:0000313" key="4">
    <source>
        <dbReference type="Proteomes" id="UP000639606"/>
    </source>
</evidence>
<sequence length="125" mass="13552">MTAVGRLAAVTLDCADAKNLAAFYRGLTGLEIVHNDDDGCYLSGPEGGVAIAIQRVADYRPPQWPTQDVPQQIHLDIDVADLDEAERQVLELGGTKPEPQPNAERWRVMLDPAGHPFCLARFGGS</sequence>
<dbReference type="RefSeq" id="WP_189223374.1">
    <property type="nucleotide sequence ID" value="NZ_BMRG01000004.1"/>
</dbReference>
<dbReference type="Pfam" id="PF18029">
    <property type="entry name" value="Glyoxalase_6"/>
    <property type="match status" value="1"/>
</dbReference>
<dbReference type="PROSITE" id="PS51819">
    <property type="entry name" value="VOC"/>
    <property type="match status" value="1"/>
</dbReference>
<dbReference type="AlphaFoldDB" id="A0A918AXH2"/>
<dbReference type="EMBL" id="BMRG01000004">
    <property type="protein sequence ID" value="GGP51652.1"/>
    <property type="molecule type" value="Genomic_DNA"/>
</dbReference>
<evidence type="ECO:0000259" key="1">
    <source>
        <dbReference type="PROSITE" id="PS51819"/>
    </source>
</evidence>
<dbReference type="InterPro" id="IPR041581">
    <property type="entry name" value="Glyoxalase_6"/>
</dbReference>
<dbReference type="SUPFAM" id="SSF54593">
    <property type="entry name" value="Glyoxalase/Bleomycin resistance protein/Dihydroxybiphenyl dioxygenase"/>
    <property type="match status" value="1"/>
</dbReference>
<dbReference type="InterPro" id="IPR037523">
    <property type="entry name" value="VOC_core"/>
</dbReference>
<protein>
    <recommendedName>
        <fullName evidence="1">VOC domain-containing protein</fullName>
    </recommendedName>
</protein>
<name>A0A918AXH2_9PSEU</name>
<dbReference type="Proteomes" id="UP000639606">
    <property type="component" value="Unassembled WGS sequence"/>
</dbReference>
<dbReference type="Gene3D" id="3.10.180.10">
    <property type="entry name" value="2,3-Dihydroxybiphenyl 1,2-Dioxygenase, domain 1"/>
    <property type="match status" value="1"/>
</dbReference>